<comment type="subcellular location">
    <subcellularLocation>
        <location evidence="1">Membrane</location>
        <topology evidence="1">Multi-pass membrane protein</topology>
    </subcellularLocation>
</comment>
<feature type="region of interest" description="Disordered" evidence="5">
    <location>
        <begin position="378"/>
        <end position="397"/>
    </location>
</feature>
<feature type="transmembrane region" description="Helical" evidence="6">
    <location>
        <begin position="12"/>
        <end position="32"/>
    </location>
</feature>
<feature type="transmembrane region" description="Helical" evidence="6">
    <location>
        <begin position="57"/>
        <end position="76"/>
    </location>
</feature>
<evidence type="ECO:0000313" key="8">
    <source>
        <dbReference type="Proteomes" id="UP000277580"/>
    </source>
</evidence>
<evidence type="ECO:0000256" key="6">
    <source>
        <dbReference type="SAM" id="Phobius"/>
    </source>
</evidence>
<dbReference type="GO" id="GO:0016020">
    <property type="term" value="C:membrane"/>
    <property type="evidence" value="ECO:0007669"/>
    <property type="project" value="UniProtKB-SubCell"/>
</dbReference>
<evidence type="ECO:0000256" key="2">
    <source>
        <dbReference type="ARBA" id="ARBA00022692"/>
    </source>
</evidence>
<feature type="transmembrane region" description="Helical" evidence="6">
    <location>
        <begin position="260"/>
        <end position="280"/>
    </location>
</feature>
<keyword evidence="2 6" id="KW-0812">Transmembrane</keyword>
<dbReference type="AlphaFoldDB" id="A0A3N4KU70"/>
<feature type="transmembrane region" description="Helical" evidence="6">
    <location>
        <begin position="286"/>
        <end position="308"/>
    </location>
</feature>
<keyword evidence="8" id="KW-1185">Reference proteome</keyword>
<organism evidence="7 8">
    <name type="scientific">Morchella conica CCBAS932</name>
    <dbReference type="NCBI Taxonomy" id="1392247"/>
    <lineage>
        <taxon>Eukaryota</taxon>
        <taxon>Fungi</taxon>
        <taxon>Dikarya</taxon>
        <taxon>Ascomycota</taxon>
        <taxon>Pezizomycotina</taxon>
        <taxon>Pezizomycetes</taxon>
        <taxon>Pezizales</taxon>
        <taxon>Morchellaceae</taxon>
        <taxon>Morchella</taxon>
    </lineage>
</organism>
<dbReference type="Proteomes" id="UP000277580">
    <property type="component" value="Unassembled WGS sequence"/>
</dbReference>
<dbReference type="InterPro" id="IPR008521">
    <property type="entry name" value="Mg_trans_NIPA"/>
</dbReference>
<evidence type="ECO:0008006" key="9">
    <source>
        <dbReference type="Google" id="ProtNLM"/>
    </source>
</evidence>
<evidence type="ECO:0000313" key="7">
    <source>
        <dbReference type="EMBL" id="RPB13038.1"/>
    </source>
</evidence>
<feature type="transmembrane region" description="Helical" evidence="6">
    <location>
        <begin position="189"/>
        <end position="208"/>
    </location>
</feature>
<feature type="transmembrane region" description="Helical" evidence="6">
    <location>
        <begin position="110"/>
        <end position="130"/>
    </location>
</feature>
<evidence type="ECO:0000256" key="4">
    <source>
        <dbReference type="ARBA" id="ARBA00023136"/>
    </source>
</evidence>
<dbReference type="PANTHER" id="PTHR12570">
    <property type="match status" value="1"/>
</dbReference>
<dbReference type="OrthoDB" id="2504919at2759"/>
<evidence type="ECO:0000256" key="1">
    <source>
        <dbReference type="ARBA" id="ARBA00004141"/>
    </source>
</evidence>
<reference evidence="7 8" key="1">
    <citation type="journal article" date="2018" name="Nat. Ecol. Evol.">
        <title>Pezizomycetes genomes reveal the molecular basis of ectomycorrhizal truffle lifestyle.</title>
        <authorList>
            <person name="Murat C."/>
            <person name="Payen T."/>
            <person name="Noel B."/>
            <person name="Kuo A."/>
            <person name="Morin E."/>
            <person name="Chen J."/>
            <person name="Kohler A."/>
            <person name="Krizsan K."/>
            <person name="Balestrini R."/>
            <person name="Da Silva C."/>
            <person name="Montanini B."/>
            <person name="Hainaut M."/>
            <person name="Levati E."/>
            <person name="Barry K.W."/>
            <person name="Belfiori B."/>
            <person name="Cichocki N."/>
            <person name="Clum A."/>
            <person name="Dockter R.B."/>
            <person name="Fauchery L."/>
            <person name="Guy J."/>
            <person name="Iotti M."/>
            <person name="Le Tacon F."/>
            <person name="Lindquist E.A."/>
            <person name="Lipzen A."/>
            <person name="Malagnac F."/>
            <person name="Mello A."/>
            <person name="Molinier V."/>
            <person name="Miyauchi S."/>
            <person name="Poulain J."/>
            <person name="Riccioni C."/>
            <person name="Rubini A."/>
            <person name="Sitrit Y."/>
            <person name="Splivallo R."/>
            <person name="Traeger S."/>
            <person name="Wang M."/>
            <person name="Zifcakova L."/>
            <person name="Wipf D."/>
            <person name="Zambonelli A."/>
            <person name="Paolocci F."/>
            <person name="Nowrousian M."/>
            <person name="Ottonello S."/>
            <person name="Baldrian P."/>
            <person name="Spatafora J.W."/>
            <person name="Henrissat B."/>
            <person name="Nagy L.G."/>
            <person name="Aury J.M."/>
            <person name="Wincker P."/>
            <person name="Grigoriev I.V."/>
            <person name="Bonfante P."/>
            <person name="Martin F.M."/>
        </authorList>
    </citation>
    <scope>NUCLEOTIDE SEQUENCE [LARGE SCALE GENOMIC DNA]</scope>
    <source>
        <strain evidence="7 8">CCBAS932</strain>
    </source>
</reference>
<dbReference type="Pfam" id="PF05653">
    <property type="entry name" value="Mg_trans_NIPA"/>
    <property type="match status" value="1"/>
</dbReference>
<keyword evidence="3 6" id="KW-1133">Transmembrane helix</keyword>
<dbReference type="InParanoid" id="A0A3N4KU70"/>
<dbReference type="GO" id="GO:0015095">
    <property type="term" value="F:magnesium ion transmembrane transporter activity"/>
    <property type="evidence" value="ECO:0007669"/>
    <property type="project" value="InterPro"/>
</dbReference>
<dbReference type="InterPro" id="IPR037185">
    <property type="entry name" value="EmrE-like"/>
</dbReference>
<proteinExistence type="predicted"/>
<dbReference type="SUPFAM" id="SSF103481">
    <property type="entry name" value="Multidrug resistance efflux transporter EmrE"/>
    <property type="match status" value="1"/>
</dbReference>
<dbReference type="EMBL" id="ML119125">
    <property type="protein sequence ID" value="RPB13038.1"/>
    <property type="molecule type" value="Genomic_DNA"/>
</dbReference>
<dbReference type="PANTHER" id="PTHR12570:SF86">
    <property type="entry name" value="ADR321CP"/>
    <property type="match status" value="1"/>
</dbReference>
<keyword evidence="4 6" id="KW-0472">Membrane</keyword>
<sequence>MGLGDLSPGAQLTIGVSVGVLSTSIQSLGLTLQRKSHLLEDALPHTHKRPPHRRRRWQIGILLFIVSNILGSSIQITTLPLVILSPLQASGLVFNSICATLILAEPFTRYSLVGTLLVCVGATLIAAFGAMKEPAHSLDELLELLGTRGFVLWMSATALMVVAILGGVKAWAVMRPRTRSAPRVRLMRGIAYGCVSGILSAHCLLLAKSAVELLIRTIVDRSNQFNRWQSWMIIVGLVTLALTQLYYLHRGLKLCSTSVLYPLVFCVYNIIAILDGLIYYQQASRLSVLHGCFIALGTVILLSGVFALSWRLEEETATAAGSALSPSVGFVDTDDEEEGEIDDTLASPRFLRRRTMSQADQIWGELLDEEAAEEADERSGLLQRSVSSPGGRRKWGRERRGSYMFPRVGGSARRVKRPQDAMGGWWKLGWWKGKGEEDAAAVAAGAEGRREYSFFSSLFSFD</sequence>
<protein>
    <recommendedName>
        <fullName evidence="9">DUF803-domain-containing protein</fullName>
    </recommendedName>
</protein>
<feature type="transmembrane region" description="Helical" evidence="6">
    <location>
        <begin position="150"/>
        <end position="168"/>
    </location>
</feature>
<accession>A0A3N4KU70</accession>
<name>A0A3N4KU70_9PEZI</name>
<dbReference type="Gene3D" id="1.10.3730.20">
    <property type="match status" value="1"/>
</dbReference>
<feature type="transmembrane region" description="Helical" evidence="6">
    <location>
        <begin position="82"/>
        <end position="103"/>
    </location>
</feature>
<evidence type="ECO:0000256" key="5">
    <source>
        <dbReference type="SAM" id="MobiDB-lite"/>
    </source>
</evidence>
<evidence type="ECO:0000256" key="3">
    <source>
        <dbReference type="ARBA" id="ARBA00022989"/>
    </source>
</evidence>
<gene>
    <name evidence="7" type="ORF">P167DRAFT_553327</name>
</gene>
<feature type="transmembrane region" description="Helical" evidence="6">
    <location>
        <begin position="228"/>
        <end position="248"/>
    </location>
</feature>